<evidence type="ECO:0000256" key="1">
    <source>
        <dbReference type="ARBA" id="ARBA00004202"/>
    </source>
</evidence>
<dbReference type="GO" id="GO:0016887">
    <property type="term" value="F:ATP hydrolysis activity"/>
    <property type="evidence" value="ECO:0007669"/>
    <property type="project" value="InterPro"/>
</dbReference>
<dbReference type="PANTHER" id="PTHR43166:SF9">
    <property type="entry name" value="GLUTAMATE_ASPARTATE IMPORT ATP-BINDING PROTEIN GLTL"/>
    <property type="match status" value="1"/>
</dbReference>
<dbReference type="InterPro" id="IPR003959">
    <property type="entry name" value="ATPase_AAA_core"/>
</dbReference>
<evidence type="ECO:0000259" key="7">
    <source>
        <dbReference type="Pfam" id="PF13304"/>
    </source>
</evidence>
<evidence type="ECO:0000313" key="9">
    <source>
        <dbReference type="Proteomes" id="UP000695562"/>
    </source>
</evidence>
<dbReference type="OrthoDB" id="10623437at2759"/>
<reference evidence="8" key="1">
    <citation type="submission" date="2020-01" db="EMBL/GenBank/DDBJ databases">
        <title>Development of genomics and gene disruption for Polysphondylium violaceum indicates a role for the polyketide synthase stlB in stalk morphogenesis.</title>
        <authorList>
            <person name="Narita B."/>
            <person name="Kawabe Y."/>
            <person name="Kin K."/>
            <person name="Saito T."/>
            <person name="Gibbs R."/>
            <person name="Kuspa A."/>
            <person name="Muzny D."/>
            <person name="Queller D."/>
            <person name="Richards S."/>
            <person name="Strassman J."/>
            <person name="Sucgang R."/>
            <person name="Worley K."/>
            <person name="Schaap P."/>
        </authorList>
    </citation>
    <scope>NUCLEOTIDE SEQUENCE</scope>
    <source>
        <strain evidence="8">QSvi11</strain>
    </source>
</reference>
<dbReference type="GO" id="GO:0005886">
    <property type="term" value="C:plasma membrane"/>
    <property type="evidence" value="ECO:0007669"/>
    <property type="project" value="UniProtKB-SubCell"/>
</dbReference>
<keyword evidence="9" id="KW-1185">Reference proteome</keyword>
<dbReference type="Pfam" id="PF13304">
    <property type="entry name" value="AAA_21"/>
    <property type="match status" value="1"/>
</dbReference>
<keyword evidence="6" id="KW-0175">Coiled coil</keyword>
<keyword evidence="5" id="KW-0472">Membrane</keyword>
<organism evidence="8 9">
    <name type="scientific">Polysphondylium violaceum</name>
    <dbReference type="NCBI Taxonomy" id="133409"/>
    <lineage>
        <taxon>Eukaryota</taxon>
        <taxon>Amoebozoa</taxon>
        <taxon>Evosea</taxon>
        <taxon>Eumycetozoa</taxon>
        <taxon>Dictyostelia</taxon>
        <taxon>Dictyosteliales</taxon>
        <taxon>Dictyosteliaceae</taxon>
        <taxon>Polysphondylium</taxon>
    </lineage>
</organism>
<evidence type="ECO:0000256" key="6">
    <source>
        <dbReference type="SAM" id="Coils"/>
    </source>
</evidence>
<protein>
    <recommendedName>
        <fullName evidence="7">ATPase AAA-type core domain-containing protein</fullName>
    </recommendedName>
</protein>
<gene>
    <name evidence="8" type="ORF">CYY_004573</name>
</gene>
<dbReference type="GO" id="GO:0005524">
    <property type="term" value="F:ATP binding"/>
    <property type="evidence" value="ECO:0007669"/>
    <property type="project" value="InterPro"/>
</dbReference>
<keyword evidence="4" id="KW-1003">Cell membrane</keyword>
<dbReference type="InterPro" id="IPR027417">
    <property type="entry name" value="P-loop_NTPase"/>
</dbReference>
<keyword evidence="3" id="KW-0813">Transport</keyword>
<evidence type="ECO:0000256" key="4">
    <source>
        <dbReference type="ARBA" id="ARBA00022475"/>
    </source>
</evidence>
<dbReference type="InterPro" id="IPR050086">
    <property type="entry name" value="MetN_ABC_transporter-like"/>
</dbReference>
<dbReference type="EMBL" id="AJWJ01000164">
    <property type="protein sequence ID" value="KAF2074131.1"/>
    <property type="molecule type" value="Genomic_DNA"/>
</dbReference>
<feature type="domain" description="ATPase AAA-type core" evidence="7">
    <location>
        <begin position="82"/>
        <end position="225"/>
    </location>
</feature>
<evidence type="ECO:0000313" key="8">
    <source>
        <dbReference type="EMBL" id="KAF2074131.1"/>
    </source>
</evidence>
<sequence length="610" mass="70294">MPPDSNDTDSLESWKSKIRNFVYGYRAFSHQDPLAILKTVCEDYIHRKMHIKSEYKDIKNIYTLWEFYKKTEENCTNLKFEYFFKDLGKEEFRNQVMDSFIEKELNVVPPWKEVNTILKNQKFPFLLEYKENNRNFVLKNEKEKEISVNDLSSGEEVILKLLVHVLYYMGFSTNGKNPAQLQNLDIMLLDEPDGHLDPENLMRFIQIIKEEFVKKRNVQVFMTTHRIDSVLLSKTPIFTIEMKPTLLPNGESVINGISHVVTEALNDRTANTILSGETKVTALENTNLVFTENEDDEMFYNIAYKKLKSGCPQTFSNNTDLNFMKVGNSVDISKDVDDLKELKKDIKNLKVETTDISKLAEILKSMEKVVNSISSKRDNFGGSNQVKAKVKGAFEYNGVCDEHGIAIKRIYRSKTQIPLGPLFGIIDKDNRNTSDGQVCALEVYSFENYLCMPLNLFYMIRYNPGLECPETADIFKTRDNNLAATKEELQLKSDLVFNFLVKSGKSKIFTENINNEKNNTEIILINGYSLVINRAFQETKGHDLVVDIGGIILNTEKKRKAEIEKKNENDVNKFISIDSCIFFTSKFIRSIQKINLLTKSSSLKLKKKSN</sequence>
<feature type="coiled-coil region" evidence="6">
    <location>
        <begin position="332"/>
        <end position="359"/>
    </location>
</feature>
<comment type="similarity">
    <text evidence="2">Belongs to the ABC transporter superfamily.</text>
</comment>
<dbReference type="AlphaFoldDB" id="A0A8J4USX6"/>
<comment type="caution">
    <text evidence="8">The sequence shown here is derived from an EMBL/GenBank/DDBJ whole genome shotgun (WGS) entry which is preliminary data.</text>
</comment>
<evidence type="ECO:0000256" key="3">
    <source>
        <dbReference type="ARBA" id="ARBA00022448"/>
    </source>
</evidence>
<dbReference type="Proteomes" id="UP000695562">
    <property type="component" value="Unassembled WGS sequence"/>
</dbReference>
<dbReference type="CDD" id="cd00267">
    <property type="entry name" value="ABC_ATPase"/>
    <property type="match status" value="1"/>
</dbReference>
<dbReference type="Gene3D" id="3.40.50.300">
    <property type="entry name" value="P-loop containing nucleotide triphosphate hydrolases"/>
    <property type="match status" value="1"/>
</dbReference>
<accession>A0A8J4USX6</accession>
<proteinExistence type="inferred from homology"/>
<evidence type="ECO:0000256" key="5">
    <source>
        <dbReference type="ARBA" id="ARBA00023136"/>
    </source>
</evidence>
<name>A0A8J4USX6_9MYCE</name>
<dbReference type="SUPFAM" id="SSF52540">
    <property type="entry name" value="P-loop containing nucleoside triphosphate hydrolases"/>
    <property type="match status" value="1"/>
</dbReference>
<evidence type="ECO:0000256" key="2">
    <source>
        <dbReference type="ARBA" id="ARBA00005417"/>
    </source>
</evidence>
<dbReference type="PANTHER" id="PTHR43166">
    <property type="entry name" value="AMINO ACID IMPORT ATP-BINDING PROTEIN"/>
    <property type="match status" value="1"/>
</dbReference>
<comment type="subcellular location">
    <subcellularLocation>
        <location evidence="1">Cell membrane</location>
        <topology evidence="1">Peripheral membrane protein</topology>
    </subcellularLocation>
</comment>